<dbReference type="AlphaFoldDB" id="B0GA21"/>
<dbReference type="STRING" id="411461.DORFOR_03137"/>
<name>B0GA21_9FIRM</name>
<evidence type="ECO:0000313" key="2">
    <source>
        <dbReference type="Proteomes" id="UP000005359"/>
    </source>
</evidence>
<protein>
    <submittedName>
        <fullName evidence="1">Uncharacterized protein</fullName>
    </submittedName>
</protein>
<evidence type="ECO:0000313" key="1">
    <source>
        <dbReference type="EMBL" id="EDR45353.1"/>
    </source>
</evidence>
<sequence length="45" mass="5554">MKKCFRFVFRLLKKCESWKRKVLMQFLSVIDKKKGKKEVKMKFAI</sequence>
<gene>
    <name evidence="1" type="ORF">DORFOR_03137</name>
</gene>
<accession>B0GA21</accession>
<comment type="caution">
    <text evidence="1">The sequence shown here is derived from an EMBL/GenBank/DDBJ whole genome shotgun (WGS) entry which is preliminary data.</text>
</comment>
<organism evidence="1 2">
    <name type="scientific">Dorea formicigenerans ATCC 27755</name>
    <dbReference type="NCBI Taxonomy" id="411461"/>
    <lineage>
        <taxon>Bacteria</taxon>
        <taxon>Bacillati</taxon>
        <taxon>Bacillota</taxon>
        <taxon>Clostridia</taxon>
        <taxon>Lachnospirales</taxon>
        <taxon>Lachnospiraceae</taxon>
        <taxon>Dorea</taxon>
    </lineage>
</organism>
<dbReference type="EMBL" id="AAXA02000016">
    <property type="protein sequence ID" value="EDR45353.1"/>
    <property type="molecule type" value="Genomic_DNA"/>
</dbReference>
<reference evidence="1 2" key="2">
    <citation type="submission" date="2007-10" db="EMBL/GenBank/DDBJ databases">
        <authorList>
            <person name="Fulton L."/>
            <person name="Clifton S."/>
            <person name="Fulton B."/>
            <person name="Xu J."/>
            <person name="Minx P."/>
            <person name="Pepin K.H."/>
            <person name="Johnson M."/>
            <person name="Thiruvilangam P."/>
            <person name="Bhonagiri V."/>
            <person name="Nash W.E."/>
            <person name="Wang C."/>
            <person name="Mardis E.R."/>
            <person name="Wilson R.K."/>
        </authorList>
    </citation>
    <scope>NUCLEOTIDE SEQUENCE [LARGE SCALE GENOMIC DNA]</scope>
    <source>
        <strain evidence="1 2">ATCC 27755</strain>
    </source>
</reference>
<dbReference type="PaxDb" id="411461-DORFOR_03137"/>
<reference evidence="1 2" key="1">
    <citation type="submission" date="2007-10" db="EMBL/GenBank/DDBJ databases">
        <title>Draft genome sequence of Dorea formicigenerans(ATCC 27755).</title>
        <authorList>
            <person name="Sudarsanam P."/>
            <person name="Ley R."/>
            <person name="Guruge J."/>
            <person name="Turnbaugh P.J."/>
            <person name="Mahowald M."/>
            <person name="Liep D."/>
            <person name="Gordon J."/>
        </authorList>
    </citation>
    <scope>NUCLEOTIDE SEQUENCE [LARGE SCALE GENOMIC DNA]</scope>
    <source>
        <strain evidence="1 2">ATCC 27755</strain>
    </source>
</reference>
<proteinExistence type="predicted"/>
<dbReference type="Proteomes" id="UP000005359">
    <property type="component" value="Unassembled WGS sequence"/>
</dbReference>